<keyword evidence="3" id="KW-1185">Reference proteome</keyword>
<evidence type="ECO:0000313" key="3">
    <source>
        <dbReference type="Proteomes" id="UP001316384"/>
    </source>
</evidence>
<protein>
    <submittedName>
        <fullName evidence="2">Uncharacterized protein</fullName>
    </submittedName>
</protein>
<dbReference type="Proteomes" id="UP001316384">
    <property type="component" value="Chromosome"/>
</dbReference>
<sequence length="173" mass="18684">MTENGVVTASTDAGMLALWCASTFDRITDYDTWESELYDRLDAAISGGELVPINIGSDGAYGVRIAVAPDVLSERESRHAWLTSDPYLLVVTGEEAALSGIEHVGDPEAATARVPLAAGRYQVRVTVVDWDQDPESVGSDGRPTANALPDFVVQVVPESGRQSYRASRRRSTR</sequence>
<dbReference type="EMBL" id="CP101987">
    <property type="protein sequence ID" value="UUI72335.1"/>
    <property type="molecule type" value="Genomic_DNA"/>
</dbReference>
<dbReference type="RefSeq" id="WP_227577896.1">
    <property type="nucleotide sequence ID" value="NZ_CP101987.1"/>
</dbReference>
<proteinExistence type="predicted"/>
<feature type="region of interest" description="Disordered" evidence="1">
    <location>
        <begin position="132"/>
        <end position="152"/>
    </location>
</feature>
<gene>
    <name evidence="2" type="ORF">NP048_02370</name>
</gene>
<reference evidence="2 3" key="1">
    <citation type="submission" date="2022-07" db="EMBL/GenBank/DDBJ databases">
        <title>Novel species in genus cellulomonas.</title>
        <authorList>
            <person name="Ye L."/>
        </authorList>
    </citation>
    <scope>NUCLEOTIDE SEQUENCE [LARGE SCALE GENOMIC DNA]</scope>
    <source>
        <strain evidence="3">zg-B89</strain>
    </source>
</reference>
<evidence type="ECO:0000256" key="1">
    <source>
        <dbReference type="SAM" id="MobiDB-lite"/>
    </source>
</evidence>
<organism evidence="2 3">
    <name type="scientific">Cellulomonas xiejunii</name>
    <dbReference type="NCBI Taxonomy" id="2968083"/>
    <lineage>
        <taxon>Bacteria</taxon>
        <taxon>Bacillati</taxon>
        <taxon>Actinomycetota</taxon>
        <taxon>Actinomycetes</taxon>
        <taxon>Micrococcales</taxon>
        <taxon>Cellulomonadaceae</taxon>
        <taxon>Cellulomonas</taxon>
    </lineage>
</organism>
<name>A0ABY5KPM4_9CELL</name>
<accession>A0ABY5KPM4</accession>
<evidence type="ECO:0000313" key="2">
    <source>
        <dbReference type="EMBL" id="UUI72335.1"/>
    </source>
</evidence>